<organism evidence="2 3">
    <name type="scientific">Sphaerisporangium rufum</name>
    <dbReference type="NCBI Taxonomy" id="1381558"/>
    <lineage>
        <taxon>Bacteria</taxon>
        <taxon>Bacillati</taxon>
        <taxon>Actinomycetota</taxon>
        <taxon>Actinomycetes</taxon>
        <taxon>Streptosporangiales</taxon>
        <taxon>Streptosporangiaceae</taxon>
        <taxon>Sphaerisporangium</taxon>
    </lineage>
</organism>
<gene>
    <name evidence="2" type="ORF">Sru01_16740</name>
</gene>
<comment type="caution">
    <text evidence="2">The sequence shown here is derived from an EMBL/GenBank/DDBJ whole genome shotgun (WGS) entry which is preliminary data.</text>
</comment>
<dbReference type="AlphaFoldDB" id="A0A919UZU6"/>
<evidence type="ECO:0000313" key="2">
    <source>
        <dbReference type="EMBL" id="GII76692.1"/>
    </source>
</evidence>
<keyword evidence="3" id="KW-1185">Reference proteome</keyword>
<name>A0A919UZU6_9ACTN</name>
<evidence type="ECO:0000256" key="1">
    <source>
        <dbReference type="SAM" id="MobiDB-lite"/>
    </source>
</evidence>
<evidence type="ECO:0000313" key="3">
    <source>
        <dbReference type="Proteomes" id="UP000655287"/>
    </source>
</evidence>
<feature type="region of interest" description="Disordered" evidence="1">
    <location>
        <begin position="1"/>
        <end position="21"/>
    </location>
</feature>
<accession>A0A919UZU6</accession>
<dbReference type="Proteomes" id="UP000655287">
    <property type="component" value="Unassembled WGS sequence"/>
</dbReference>
<dbReference type="EMBL" id="BOOU01000024">
    <property type="protein sequence ID" value="GII76692.1"/>
    <property type="molecule type" value="Genomic_DNA"/>
</dbReference>
<reference evidence="2" key="1">
    <citation type="submission" date="2021-01" db="EMBL/GenBank/DDBJ databases">
        <title>Whole genome shotgun sequence of Sphaerisporangium rufum NBRC 109079.</title>
        <authorList>
            <person name="Komaki H."/>
            <person name="Tamura T."/>
        </authorList>
    </citation>
    <scope>NUCLEOTIDE SEQUENCE</scope>
    <source>
        <strain evidence="2">NBRC 109079</strain>
    </source>
</reference>
<proteinExistence type="predicted"/>
<sequence>MQGQMDRQGQPGRAGADDQYAVGHLINDTVPITKSRKRTGHNRGMGYVLAIAGNRRSAPRALNVR</sequence>
<protein>
    <submittedName>
        <fullName evidence="2">Uncharacterized protein</fullName>
    </submittedName>
</protein>